<keyword evidence="3" id="KW-1185">Reference proteome</keyword>
<dbReference type="EMBL" id="CP069024">
    <property type="protein sequence ID" value="QRC91677.1"/>
    <property type="molecule type" value="Genomic_DNA"/>
</dbReference>
<evidence type="ECO:0000313" key="2">
    <source>
        <dbReference type="EMBL" id="QRC91677.1"/>
    </source>
</evidence>
<dbReference type="VEuPathDB" id="FungiDB:JI435_018950"/>
<gene>
    <name evidence="2" type="ORF">JI435_018950</name>
</gene>
<dbReference type="Proteomes" id="UP000663193">
    <property type="component" value="Chromosome 2"/>
</dbReference>
<name>A0A7U2HXF5_PHANO</name>
<proteinExistence type="predicted"/>
<feature type="region of interest" description="Disordered" evidence="1">
    <location>
        <begin position="1"/>
        <end position="22"/>
    </location>
</feature>
<accession>A0A7U2HXF5</accession>
<protein>
    <submittedName>
        <fullName evidence="2">Uncharacterized protein</fullName>
    </submittedName>
</protein>
<reference evidence="3" key="1">
    <citation type="journal article" date="2021" name="BMC Genomics">
        <title>Chromosome-level genome assembly and manually-curated proteome of model necrotroph Parastagonospora nodorum Sn15 reveals a genome-wide trove of candidate effector homologs, and redundancy of virulence-related functions within an accessory chromosome.</title>
        <authorList>
            <person name="Bertazzoni S."/>
            <person name="Jones D.A.B."/>
            <person name="Phan H.T."/>
            <person name="Tan K.-C."/>
            <person name="Hane J.K."/>
        </authorList>
    </citation>
    <scope>NUCLEOTIDE SEQUENCE [LARGE SCALE GENOMIC DNA]</scope>
    <source>
        <strain evidence="3">SN15 / ATCC MYA-4574 / FGSC 10173)</strain>
    </source>
</reference>
<evidence type="ECO:0000256" key="1">
    <source>
        <dbReference type="SAM" id="MobiDB-lite"/>
    </source>
</evidence>
<feature type="non-terminal residue" evidence="2">
    <location>
        <position position="147"/>
    </location>
</feature>
<sequence>TPRSIMSTQRSESPAKVPGDGQIQNDLTMLEPHIEALFDGHPYKDNLTVGIVDMQTPYAFVTNANGKLVPITEEGENPAGKWKILYCHCKEQDIVFQAYEYDPPDLVQWVTEVKAGFDREDKDEKKRAKAEGRTSISRFFRRITPFF</sequence>
<evidence type="ECO:0000313" key="3">
    <source>
        <dbReference type="Proteomes" id="UP000663193"/>
    </source>
</evidence>
<feature type="compositionally biased region" description="Polar residues" evidence="1">
    <location>
        <begin position="1"/>
        <end position="12"/>
    </location>
</feature>
<dbReference type="AlphaFoldDB" id="A0A7U2HXF5"/>
<organism evidence="2 3">
    <name type="scientific">Phaeosphaeria nodorum (strain SN15 / ATCC MYA-4574 / FGSC 10173)</name>
    <name type="common">Glume blotch fungus</name>
    <name type="synonym">Parastagonospora nodorum</name>
    <dbReference type="NCBI Taxonomy" id="321614"/>
    <lineage>
        <taxon>Eukaryota</taxon>
        <taxon>Fungi</taxon>
        <taxon>Dikarya</taxon>
        <taxon>Ascomycota</taxon>
        <taxon>Pezizomycotina</taxon>
        <taxon>Dothideomycetes</taxon>
        <taxon>Pleosporomycetidae</taxon>
        <taxon>Pleosporales</taxon>
        <taxon>Pleosporineae</taxon>
        <taxon>Phaeosphaeriaceae</taxon>
        <taxon>Parastagonospora</taxon>
    </lineage>
</organism>